<reference evidence="2" key="2">
    <citation type="submission" date="2019-10" db="EMBL/GenBank/DDBJ databases">
        <title>A de novo genome assembly of a pear dwarfing rootstock.</title>
        <authorList>
            <person name="Wang F."/>
            <person name="Wang J."/>
            <person name="Li S."/>
            <person name="Zhang Y."/>
            <person name="Fang M."/>
            <person name="Ma L."/>
            <person name="Zhao Y."/>
            <person name="Jiang S."/>
        </authorList>
    </citation>
    <scope>NUCLEOTIDE SEQUENCE [LARGE SCALE GENOMIC DNA]</scope>
</reference>
<dbReference type="PANTHER" id="PTHR20961">
    <property type="entry name" value="GLYCOSYLTRANSFERASE"/>
    <property type="match status" value="1"/>
</dbReference>
<dbReference type="AlphaFoldDB" id="A0A5N5HS09"/>
<accession>A0A5N5HS09</accession>
<keyword evidence="2" id="KW-1185">Reference proteome</keyword>
<gene>
    <name evidence="1" type="ORF">D8674_034288</name>
</gene>
<evidence type="ECO:0000313" key="1">
    <source>
        <dbReference type="EMBL" id="KAB2629493.1"/>
    </source>
</evidence>
<evidence type="ECO:0008006" key="3">
    <source>
        <dbReference type="Google" id="ProtNLM"/>
    </source>
</evidence>
<name>A0A5N5HS09_9ROSA</name>
<comment type="caution">
    <text evidence="1">The sequence shown here is derived from an EMBL/GenBank/DDBJ whole genome shotgun (WGS) entry which is preliminary data.</text>
</comment>
<evidence type="ECO:0000313" key="2">
    <source>
        <dbReference type="Proteomes" id="UP000327157"/>
    </source>
</evidence>
<reference evidence="1 2" key="1">
    <citation type="submission" date="2019-09" db="EMBL/GenBank/DDBJ databases">
        <authorList>
            <person name="Ou C."/>
        </authorList>
    </citation>
    <scope>NUCLEOTIDE SEQUENCE [LARGE SCALE GENOMIC DNA]</scope>
    <source>
        <strain evidence="1">S2</strain>
        <tissue evidence="1">Leaf</tissue>
    </source>
</reference>
<protein>
    <recommendedName>
        <fullName evidence="3">EGF domain-specific O-linked N-acetylglucosamine transferase-like</fullName>
    </recommendedName>
</protein>
<dbReference type="Proteomes" id="UP000327157">
    <property type="component" value="Chromosome 8"/>
</dbReference>
<sequence length="128" mass="14654">MSEKIGFEVEVLRSDWRIELVKIYWVLNLSDVVIGVHGATMTHFLFMRPGYVLIQVIPLGTSWGAEAYFGELARKLDLNYSGDKIFPTESSLYDKYGKVDPVLKNPAMKPLLMLPYLTMVDICQCKLY</sequence>
<proteinExistence type="predicted"/>
<dbReference type="InterPro" id="IPR007657">
    <property type="entry name" value="Glycosyltransferase_61"/>
</dbReference>
<dbReference type="OrthoDB" id="529273at2759"/>
<organism evidence="1 2">
    <name type="scientific">Pyrus ussuriensis x Pyrus communis</name>
    <dbReference type="NCBI Taxonomy" id="2448454"/>
    <lineage>
        <taxon>Eukaryota</taxon>
        <taxon>Viridiplantae</taxon>
        <taxon>Streptophyta</taxon>
        <taxon>Embryophyta</taxon>
        <taxon>Tracheophyta</taxon>
        <taxon>Spermatophyta</taxon>
        <taxon>Magnoliopsida</taxon>
        <taxon>eudicotyledons</taxon>
        <taxon>Gunneridae</taxon>
        <taxon>Pentapetalae</taxon>
        <taxon>rosids</taxon>
        <taxon>fabids</taxon>
        <taxon>Rosales</taxon>
        <taxon>Rosaceae</taxon>
        <taxon>Amygdaloideae</taxon>
        <taxon>Maleae</taxon>
        <taxon>Pyrus</taxon>
    </lineage>
</organism>
<dbReference type="PANTHER" id="PTHR20961:SF124">
    <property type="entry name" value="GLYCOSYLTRANSFERASE"/>
    <property type="match status" value="1"/>
</dbReference>
<reference evidence="1 2" key="3">
    <citation type="submission" date="2019-11" db="EMBL/GenBank/DDBJ databases">
        <title>A de novo genome assembly of a pear dwarfing rootstock.</title>
        <authorList>
            <person name="Wang F."/>
            <person name="Wang J."/>
            <person name="Li S."/>
            <person name="Zhang Y."/>
            <person name="Fang M."/>
            <person name="Ma L."/>
            <person name="Zhao Y."/>
            <person name="Jiang S."/>
        </authorList>
    </citation>
    <scope>NUCLEOTIDE SEQUENCE [LARGE SCALE GENOMIC DNA]</scope>
    <source>
        <strain evidence="1">S2</strain>
        <tissue evidence="1">Leaf</tissue>
    </source>
</reference>
<dbReference type="GO" id="GO:0016757">
    <property type="term" value="F:glycosyltransferase activity"/>
    <property type="evidence" value="ECO:0007669"/>
    <property type="project" value="InterPro"/>
</dbReference>
<dbReference type="EMBL" id="SMOL01000148">
    <property type="protein sequence ID" value="KAB2629493.1"/>
    <property type="molecule type" value="Genomic_DNA"/>
</dbReference>